<dbReference type="EMBL" id="WIVE01000057">
    <property type="protein sequence ID" value="MQX37836.1"/>
    <property type="molecule type" value="Genomic_DNA"/>
</dbReference>
<evidence type="ECO:0000256" key="2">
    <source>
        <dbReference type="SAM" id="Phobius"/>
    </source>
</evidence>
<reference evidence="3 4" key="1">
    <citation type="submission" date="2019-10" db="EMBL/GenBank/DDBJ databases">
        <title>Draft whole-genome sequence of the purple nonsulfur photosynthetic bacterium Roseospira navarrensis DSM 15114.</title>
        <authorList>
            <person name="Kyndt J.A."/>
            <person name="Meyer T.E."/>
        </authorList>
    </citation>
    <scope>NUCLEOTIDE SEQUENCE [LARGE SCALE GENOMIC DNA]</scope>
    <source>
        <strain evidence="3 4">DSM 15114</strain>
    </source>
</reference>
<name>A0A7X2D4G3_9PROT</name>
<dbReference type="SUPFAM" id="SSF53335">
    <property type="entry name" value="S-adenosyl-L-methionine-dependent methyltransferases"/>
    <property type="match status" value="1"/>
</dbReference>
<protein>
    <submittedName>
        <fullName evidence="3">Spermidine synthase</fullName>
    </submittedName>
</protein>
<feature type="transmembrane region" description="Helical" evidence="2">
    <location>
        <begin position="147"/>
        <end position="168"/>
    </location>
</feature>
<feature type="transmembrane region" description="Helical" evidence="2">
    <location>
        <begin position="99"/>
        <end position="126"/>
    </location>
</feature>
<evidence type="ECO:0000256" key="1">
    <source>
        <dbReference type="ARBA" id="ARBA00023115"/>
    </source>
</evidence>
<evidence type="ECO:0000313" key="3">
    <source>
        <dbReference type="EMBL" id="MQX37836.1"/>
    </source>
</evidence>
<dbReference type="Gene3D" id="3.40.50.150">
    <property type="entry name" value="Vaccinia Virus protein VP39"/>
    <property type="match status" value="1"/>
</dbReference>
<accession>A0A7X2D4G3</accession>
<dbReference type="Proteomes" id="UP000434582">
    <property type="component" value="Unassembled WGS sequence"/>
</dbReference>
<evidence type="ECO:0000313" key="4">
    <source>
        <dbReference type="Proteomes" id="UP000434582"/>
    </source>
</evidence>
<feature type="transmembrane region" description="Helical" evidence="2">
    <location>
        <begin position="71"/>
        <end position="93"/>
    </location>
</feature>
<feature type="transmembrane region" description="Helical" evidence="2">
    <location>
        <begin position="35"/>
        <end position="59"/>
    </location>
</feature>
<dbReference type="PANTHER" id="PTHR43317">
    <property type="entry name" value="THERMOSPERMINE SYNTHASE ACAULIS5"/>
    <property type="match status" value="1"/>
</dbReference>
<feature type="transmembrane region" description="Helical" evidence="2">
    <location>
        <begin position="174"/>
        <end position="195"/>
    </location>
</feature>
<dbReference type="AlphaFoldDB" id="A0A7X2D4G3"/>
<dbReference type="SUPFAM" id="SSF103473">
    <property type="entry name" value="MFS general substrate transporter"/>
    <property type="match status" value="1"/>
</dbReference>
<comment type="caution">
    <text evidence="3">The sequence shown here is derived from an EMBL/GenBank/DDBJ whole genome shotgun (WGS) entry which is preliminary data.</text>
</comment>
<keyword evidence="2" id="KW-0472">Membrane</keyword>
<organism evidence="3 4">
    <name type="scientific">Roseospira navarrensis</name>
    <dbReference type="NCBI Taxonomy" id="140058"/>
    <lineage>
        <taxon>Bacteria</taxon>
        <taxon>Pseudomonadati</taxon>
        <taxon>Pseudomonadota</taxon>
        <taxon>Alphaproteobacteria</taxon>
        <taxon>Rhodospirillales</taxon>
        <taxon>Rhodospirillaceae</taxon>
        <taxon>Roseospira</taxon>
    </lineage>
</organism>
<dbReference type="GO" id="GO:0006596">
    <property type="term" value="P:polyamine biosynthetic process"/>
    <property type="evidence" value="ECO:0007669"/>
    <property type="project" value="UniProtKB-KW"/>
</dbReference>
<gene>
    <name evidence="3" type="ORF">GHC57_15050</name>
</gene>
<keyword evidence="2" id="KW-0812">Transmembrane</keyword>
<keyword evidence="2" id="KW-1133">Transmembrane helix</keyword>
<sequence length="518" mass="54397">MRALYAAVLLLTSAASLVVEIVAGRMLAPYVGMSLYTWTAVIAVVLAGLSLGNGLGGVWSRDDRATASGRLALILAAAALTTAAAVPLIRAVAPWVEGLGLGVVGRIGLMTLILFLPPSLFAGMAAPMLTRLAMAARPDRPGATLGIMYAMGSAGGIAGTLLAGYVFISWIGTIGTLLAVAAVYALCALPFAFMARRAAPRRTALAGATTGLLAGALGLWTHTAGALAPACTVESDYYCIRTADFSADSGRPSTLMVLDHMVHGINDRDDPALLYAPYVALTDRLARVRLGLIGPEAPPVRAFFVGGGAYTLPRAWAATLPEAEIVVAEVDPAVTRAARDHAWFDPASIARILHGDARRALRDWPVDRPFDIIVGDAFHDFSAPPHLSTQEFARLIRARLAEGGLYLMNVVDDAHDPRFLLALVRTWRTVFPTVEVWADREQLAGSGRITYLMLAADAPTPVAALTGAMVGDPQDPRVGLRWQPPALAARVAADGDLILTDDLAPVDRLLAPVANAGG</sequence>
<keyword evidence="1" id="KW-0620">Polyamine biosynthesis</keyword>
<dbReference type="PANTHER" id="PTHR43317:SF1">
    <property type="entry name" value="THERMOSPERMINE SYNTHASE ACAULIS5"/>
    <property type="match status" value="1"/>
</dbReference>
<keyword evidence="4" id="KW-1185">Reference proteome</keyword>
<dbReference type="NCBIfam" id="NF037959">
    <property type="entry name" value="MFS_SpdSyn"/>
    <property type="match status" value="1"/>
</dbReference>
<dbReference type="InterPro" id="IPR029063">
    <property type="entry name" value="SAM-dependent_MTases_sf"/>
</dbReference>
<proteinExistence type="predicted"/>
<dbReference type="InterPro" id="IPR036259">
    <property type="entry name" value="MFS_trans_sf"/>
</dbReference>